<protein>
    <submittedName>
        <fullName evidence="2">Uncharacterized protein</fullName>
    </submittedName>
</protein>
<sequence length="59" mass="6367">MSVDRSRGADRQAVSSTTNRIKRDGIPPGGPDTLTPERDRRNDIFASPGNTPAGLGFKR</sequence>
<feature type="region of interest" description="Disordered" evidence="1">
    <location>
        <begin position="1"/>
        <end position="59"/>
    </location>
</feature>
<dbReference type="EMBL" id="JAHHUM010001866">
    <property type="protein sequence ID" value="KAK5608048.1"/>
    <property type="molecule type" value="Genomic_DNA"/>
</dbReference>
<organism evidence="2 3">
    <name type="scientific">Crenichthys baileyi</name>
    <name type="common">White River springfish</name>
    <dbReference type="NCBI Taxonomy" id="28760"/>
    <lineage>
        <taxon>Eukaryota</taxon>
        <taxon>Metazoa</taxon>
        <taxon>Chordata</taxon>
        <taxon>Craniata</taxon>
        <taxon>Vertebrata</taxon>
        <taxon>Euteleostomi</taxon>
        <taxon>Actinopterygii</taxon>
        <taxon>Neopterygii</taxon>
        <taxon>Teleostei</taxon>
        <taxon>Neoteleostei</taxon>
        <taxon>Acanthomorphata</taxon>
        <taxon>Ovalentaria</taxon>
        <taxon>Atherinomorphae</taxon>
        <taxon>Cyprinodontiformes</taxon>
        <taxon>Goodeidae</taxon>
        <taxon>Crenichthys</taxon>
    </lineage>
</organism>
<comment type="caution">
    <text evidence="2">The sequence shown here is derived from an EMBL/GenBank/DDBJ whole genome shotgun (WGS) entry which is preliminary data.</text>
</comment>
<evidence type="ECO:0000313" key="2">
    <source>
        <dbReference type="EMBL" id="KAK5608048.1"/>
    </source>
</evidence>
<dbReference type="AlphaFoldDB" id="A0AAV9RGA5"/>
<accession>A0AAV9RGA5</accession>
<feature type="non-terminal residue" evidence="2">
    <location>
        <position position="59"/>
    </location>
</feature>
<proteinExistence type="predicted"/>
<dbReference type="Proteomes" id="UP001311232">
    <property type="component" value="Unassembled WGS sequence"/>
</dbReference>
<evidence type="ECO:0000256" key="1">
    <source>
        <dbReference type="SAM" id="MobiDB-lite"/>
    </source>
</evidence>
<gene>
    <name evidence="2" type="ORF">CRENBAI_005527</name>
</gene>
<evidence type="ECO:0000313" key="3">
    <source>
        <dbReference type="Proteomes" id="UP001311232"/>
    </source>
</evidence>
<reference evidence="2 3" key="1">
    <citation type="submission" date="2021-06" db="EMBL/GenBank/DDBJ databases">
        <authorList>
            <person name="Palmer J.M."/>
        </authorList>
    </citation>
    <scope>NUCLEOTIDE SEQUENCE [LARGE SCALE GENOMIC DNA]</scope>
    <source>
        <strain evidence="2 3">MEX-2019</strain>
        <tissue evidence="2">Muscle</tissue>
    </source>
</reference>
<name>A0AAV9RGA5_9TELE</name>
<feature type="compositionally biased region" description="Basic and acidic residues" evidence="1">
    <location>
        <begin position="1"/>
        <end position="10"/>
    </location>
</feature>
<keyword evidence="3" id="KW-1185">Reference proteome</keyword>